<protein>
    <submittedName>
        <fullName evidence="1">Uncharacterized protein</fullName>
    </submittedName>
</protein>
<dbReference type="EMBL" id="RHLQ01000017">
    <property type="protein sequence ID" value="RNC99213.1"/>
    <property type="molecule type" value="Genomic_DNA"/>
</dbReference>
<evidence type="ECO:0000313" key="1">
    <source>
        <dbReference type="EMBL" id="RNC99213.1"/>
    </source>
</evidence>
<evidence type="ECO:0000313" key="2">
    <source>
        <dbReference type="Proteomes" id="UP000279909"/>
    </source>
</evidence>
<reference evidence="1 2" key="1">
    <citation type="journal article" date="2014" name="Int. J. Syst. Evol. Microbiol.">
        <title>Lysinibacillus halotolerans sp. nov., isolated from saline-alkaline soil.</title>
        <authorList>
            <person name="Kong D."/>
            <person name="Wang Y."/>
            <person name="Zhao B."/>
            <person name="Li Y."/>
            <person name="Song J."/>
            <person name="Zhai Y."/>
            <person name="Zhang C."/>
            <person name="Wang H."/>
            <person name="Chen X."/>
            <person name="Zhao B."/>
            <person name="Ruan Z."/>
        </authorList>
    </citation>
    <scope>NUCLEOTIDE SEQUENCE [LARGE SCALE GENOMIC DNA]</scope>
    <source>
        <strain evidence="1 2">MCCC 1A12703</strain>
    </source>
</reference>
<dbReference type="Proteomes" id="UP000279909">
    <property type="component" value="Unassembled WGS sequence"/>
</dbReference>
<keyword evidence="2" id="KW-1185">Reference proteome</keyword>
<proteinExistence type="predicted"/>
<sequence length="60" mass="7008">MFIFVTATKGESQRRVDLSITEFGVTFRCKDRGFLKLMRDSSVLFLFKNVETLRRICNGE</sequence>
<gene>
    <name evidence="1" type="ORF">EC501_08570</name>
</gene>
<accession>A0A3M8H9V3</accession>
<comment type="caution">
    <text evidence="1">The sequence shown here is derived from an EMBL/GenBank/DDBJ whole genome shotgun (WGS) entry which is preliminary data.</text>
</comment>
<organism evidence="1 2">
    <name type="scientific">Lysinibacillus halotolerans</name>
    <dbReference type="NCBI Taxonomy" id="1368476"/>
    <lineage>
        <taxon>Bacteria</taxon>
        <taxon>Bacillati</taxon>
        <taxon>Bacillota</taxon>
        <taxon>Bacilli</taxon>
        <taxon>Bacillales</taxon>
        <taxon>Bacillaceae</taxon>
        <taxon>Lysinibacillus</taxon>
    </lineage>
</organism>
<dbReference type="AlphaFoldDB" id="A0A3M8H9V3"/>
<name>A0A3M8H9V3_9BACI</name>